<keyword evidence="3" id="KW-1185">Reference proteome</keyword>
<dbReference type="AlphaFoldDB" id="A0A4R0RBR3"/>
<keyword evidence="1" id="KW-0472">Membrane</keyword>
<keyword evidence="1" id="KW-1133">Transmembrane helix</keyword>
<accession>A0A4R0RBR3</accession>
<evidence type="ECO:0000313" key="2">
    <source>
        <dbReference type="EMBL" id="TCD64356.1"/>
    </source>
</evidence>
<evidence type="ECO:0000256" key="1">
    <source>
        <dbReference type="SAM" id="Phobius"/>
    </source>
</evidence>
<comment type="caution">
    <text evidence="2">The sequence shown here is derived from an EMBL/GenBank/DDBJ whole genome shotgun (WGS) entry which is preliminary data.</text>
</comment>
<feature type="transmembrane region" description="Helical" evidence="1">
    <location>
        <begin position="31"/>
        <end position="52"/>
    </location>
</feature>
<name>A0A4R0RBR3_9APHY</name>
<sequence length="349" mass="36932">MEPGLASPDDTSDPNAAIQAATQSSWSTIQIAVPIVSAVAALLLAGLGFYCWRRRSRTNSQRSVGLKHRWKQQGPRRFFGLAPAIPCVSAQRAGTKWEIDGSDAEYGRLKGPEDALDATLYASSHTLHPTSHSSTPSTASSFLPIISVHPSPNPLLRPPSVLSSFLAKFGGPSSPPGGTLTKSNYKRGVAKAPEYRRVNVVPESQSREGFEIEDEGEETVPEGPVFLGRRLFSGGRGRSGLGGGGKSVAAASLPNVGDTRLSTANTANAGGRFEVGESLRMQPAYATAEGRYDSEELLRPPKSDFTVTTSLLVTPVEGAFSLLQGDDQSIAPSFASVRADSEVLPPQSK</sequence>
<dbReference type="EMBL" id="RWJN01000241">
    <property type="protein sequence ID" value="TCD64356.1"/>
    <property type="molecule type" value="Genomic_DNA"/>
</dbReference>
<protein>
    <submittedName>
        <fullName evidence="2">Uncharacterized protein</fullName>
    </submittedName>
</protein>
<reference evidence="2 3" key="1">
    <citation type="submission" date="2018-11" db="EMBL/GenBank/DDBJ databases">
        <title>Genome assembly of Steccherinum ochraceum LE-BIN_3174, the white-rot fungus of the Steccherinaceae family (The Residual Polyporoid clade, Polyporales, Basidiomycota).</title>
        <authorList>
            <person name="Fedorova T.V."/>
            <person name="Glazunova O.A."/>
            <person name="Landesman E.O."/>
            <person name="Moiseenko K.V."/>
            <person name="Psurtseva N.V."/>
            <person name="Savinova O.S."/>
            <person name="Shakhova N.V."/>
            <person name="Tyazhelova T.V."/>
            <person name="Vasina D.V."/>
        </authorList>
    </citation>
    <scope>NUCLEOTIDE SEQUENCE [LARGE SCALE GENOMIC DNA]</scope>
    <source>
        <strain evidence="2 3">LE-BIN_3174</strain>
    </source>
</reference>
<keyword evidence="1" id="KW-0812">Transmembrane</keyword>
<proteinExistence type="predicted"/>
<organism evidence="2 3">
    <name type="scientific">Steccherinum ochraceum</name>
    <dbReference type="NCBI Taxonomy" id="92696"/>
    <lineage>
        <taxon>Eukaryota</taxon>
        <taxon>Fungi</taxon>
        <taxon>Dikarya</taxon>
        <taxon>Basidiomycota</taxon>
        <taxon>Agaricomycotina</taxon>
        <taxon>Agaricomycetes</taxon>
        <taxon>Polyporales</taxon>
        <taxon>Steccherinaceae</taxon>
        <taxon>Steccherinum</taxon>
    </lineage>
</organism>
<dbReference type="Proteomes" id="UP000292702">
    <property type="component" value="Unassembled WGS sequence"/>
</dbReference>
<gene>
    <name evidence="2" type="ORF">EIP91_004225</name>
</gene>
<evidence type="ECO:0000313" key="3">
    <source>
        <dbReference type="Proteomes" id="UP000292702"/>
    </source>
</evidence>